<evidence type="ECO:0000313" key="3">
    <source>
        <dbReference type="Proteomes" id="UP000035763"/>
    </source>
</evidence>
<dbReference type="SMART" id="SM00642">
    <property type="entry name" value="Aamy"/>
    <property type="match status" value="1"/>
</dbReference>
<dbReference type="PANTHER" id="PTHR47786">
    <property type="entry name" value="ALPHA-1,4-GLUCAN:MALTOSE-1-PHOSPHATE MALTOSYLTRANSFERASE"/>
    <property type="match status" value="1"/>
</dbReference>
<dbReference type="CDD" id="cd11313">
    <property type="entry name" value="AmyAc_arch_bac_AmyA"/>
    <property type="match status" value="1"/>
</dbReference>
<evidence type="ECO:0000259" key="1">
    <source>
        <dbReference type="SMART" id="SM00642"/>
    </source>
</evidence>
<organism evidence="2 3">
    <name type="scientific">Nostocoides australiense Ben110</name>
    <dbReference type="NCBI Taxonomy" id="1193182"/>
    <lineage>
        <taxon>Bacteria</taxon>
        <taxon>Bacillati</taxon>
        <taxon>Actinomycetota</taxon>
        <taxon>Actinomycetes</taxon>
        <taxon>Micrococcales</taxon>
        <taxon>Intrasporangiaceae</taxon>
        <taxon>Nostocoides</taxon>
    </lineage>
</organism>
<dbReference type="InterPro" id="IPR032091">
    <property type="entry name" value="Malt_amylase-like_C"/>
</dbReference>
<keyword evidence="3" id="KW-1185">Reference proteome</keyword>
<dbReference type="InterPro" id="IPR017853">
    <property type="entry name" value="GH"/>
</dbReference>
<gene>
    <name evidence="2" type="ORF">BN11_270012</name>
</gene>
<dbReference type="EMBL" id="CAJA01000190">
    <property type="protein sequence ID" value="CCH73410.1"/>
    <property type="molecule type" value="Genomic_DNA"/>
</dbReference>
<dbReference type="SUPFAM" id="SSF51445">
    <property type="entry name" value="(Trans)glycosidases"/>
    <property type="match status" value="1"/>
</dbReference>
<name>W6JXR1_9MICO</name>
<dbReference type="SUPFAM" id="SSF51011">
    <property type="entry name" value="Glycosyl hydrolase domain"/>
    <property type="match status" value="1"/>
</dbReference>
<dbReference type="Proteomes" id="UP000035763">
    <property type="component" value="Unassembled WGS sequence"/>
</dbReference>
<dbReference type="Gene3D" id="3.20.20.80">
    <property type="entry name" value="Glycosidases"/>
    <property type="match status" value="1"/>
</dbReference>
<dbReference type="RefSeq" id="WP_048694282.1">
    <property type="nucleotide sequence ID" value="NZ_HG764815.1"/>
</dbReference>
<dbReference type="PANTHER" id="PTHR47786:SF2">
    <property type="entry name" value="GLYCOSYL HYDROLASE FAMILY 13 CATALYTIC DOMAIN-CONTAINING PROTEIN"/>
    <property type="match status" value="1"/>
</dbReference>
<reference evidence="2 3" key="1">
    <citation type="journal article" date="2013" name="ISME J.">
        <title>A metabolic model for members of the genus Tetrasphaera involved in enhanced biological phosphorus removal.</title>
        <authorList>
            <person name="Kristiansen R."/>
            <person name="Nguyen H.T.T."/>
            <person name="Saunders A.M."/>
            <person name="Nielsen J.L."/>
            <person name="Wimmer R."/>
            <person name="Le V.Q."/>
            <person name="McIlroy S.J."/>
            <person name="Petrovski S."/>
            <person name="Seviour R.J."/>
            <person name="Calteau A."/>
            <person name="Nielsen K.L."/>
            <person name="Nielsen P.H."/>
        </authorList>
    </citation>
    <scope>NUCLEOTIDE SEQUENCE [LARGE SCALE GENOMIC DNA]</scope>
    <source>
        <strain evidence="2 3">Ben110</strain>
    </source>
</reference>
<dbReference type="Pfam" id="PF00128">
    <property type="entry name" value="Alpha-amylase"/>
    <property type="match status" value="1"/>
</dbReference>
<dbReference type="InterPro" id="IPR006047">
    <property type="entry name" value="GH13_cat_dom"/>
</dbReference>
<dbReference type="STRING" id="1193182.BN11_270012"/>
<sequence length="436" mass="50379">MTDPRYQPAPEVELTHPEWSKNATIYQINTRQFSEEGTLRAAAEQLPRIKDLGVDIVWLMPVNPIGEVNRKGSLGSPYAVQDYFAVNPDLGTLQDLKDFVAQAHSLGLYVILDWVANHTAWDNVWVTEHPEWYARDWKDEFTPTPWWDWDDIIDLDYSVPELRAEMTRALLYWVSEADIDGYRCDVAGFVPNDFWENARREMEAIKPVFLLAEWEARDLHVRAFDMSYAWSWNDTMHHIAQGKADVEHLYIYYAWNAKAYPRDAMRMMFVSNHDKNSWDGTEHEMFGDALEAAIVLSVIGEGMPLIYNGQEAGNDKRLKFFEKDPIVWREHPMADFYRDLFGLKKSLSCLWNGAWGARMVNIRNTAYKQVLSFVRQDDTSRVFCILNLSPTEQTVTFGPGPHHGHWRDHGTGETFDVAADTTMTLGPWAYRILVGA</sequence>
<dbReference type="GO" id="GO:0005975">
    <property type="term" value="P:carbohydrate metabolic process"/>
    <property type="evidence" value="ECO:0007669"/>
    <property type="project" value="InterPro"/>
</dbReference>
<dbReference type="AlphaFoldDB" id="W6JXR1"/>
<dbReference type="Gene3D" id="2.60.40.1180">
    <property type="entry name" value="Golgi alpha-mannosidase II"/>
    <property type="match status" value="1"/>
</dbReference>
<feature type="domain" description="Glycosyl hydrolase family 13 catalytic" evidence="1">
    <location>
        <begin position="27"/>
        <end position="344"/>
    </location>
</feature>
<evidence type="ECO:0000313" key="2">
    <source>
        <dbReference type="EMBL" id="CCH73410.1"/>
    </source>
</evidence>
<dbReference type="Pfam" id="PF16657">
    <property type="entry name" value="Malt_amylase_C"/>
    <property type="match status" value="1"/>
</dbReference>
<comment type="caution">
    <text evidence="2">The sequence shown here is derived from an EMBL/GenBank/DDBJ whole genome shotgun (WGS) entry which is preliminary data.</text>
</comment>
<accession>W6JXR1</accession>
<proteinExistence type="predicted"/>
<protein>
    <submittedName>
        <fullName evidence="2">Alpha amylase catalytic region</fullName>
    </submittedName>
</protein>
<dbReference type="InterPro" id="IPR013780">
    <property type="entry name" value="Glyco_hydro_b"/>
</dbReference>